<dbReference type="AlphaFoldDB" id="A0A678TGY0"/>
<dbReference type="InterPro" id="IPR050929">
    <property type="entry name" value="PFKA"/>
</dbReference>
<dbReference type="GO" id="GO:0003872">
    <property type="term" value="F:6-phosphofructokinase activity"/>
    <property type="evidence" value="ECO:0007669"/>
    <property type="project" value="InterPro"/>
</dbReference>
<dbReference type="Gene3D" id="3.40.50.450">
    <property type="match status" value="1"/>
</dbReference>
<proteinExistence type="predicted"/>
<organism evidence="2">
    <name type="scientific">Saccharum officinarum</name>
    <name type="common">Sugarcane</name>
    <dbReference type="NCBI Taxonomy" id="4547"/>
    <lineage>
        <taxon>Eukaryota</taxon>
        <taxon>Viridiplantae</taxon>
        <taxon>Streptophyta</taxon>
        <taxon>Embryophyta</taxon>
        <taxon>Tracheophyta</taxon>
        <taxon>Spermatophyta</taxon>
        <taxon>Magnoliopsida</taxon>
        <taxon>Liliopsida</taxon>
        <taxon>Poales</taxon>
        <taxon>Poaceae</taxon>
        <taxon>PACMAD clade</taxon>
        <taxon>Panicoideae</taxon>
        <taxon>Andropogonodae</taxon>
        <taxon>Andropogoneae</taxon>
        <taxon>Saccharinae</taxon>
        <taxon>Saccharum</taxon>
        <taxon>Saccharum officinarum species complex</taxon>
    </lineage>
</organism>
<sequence>MPRDILVGLGHNSSCRSMPATISSLRSMPTTSQVALLTVKSYLNFFCRLLEDTALNSLKYLLMAAALKTNGTFCSTQQQQFLQSTRDQFLHGSSHSNFKHCKSKKTTKPAPLCVRATSSKVELDFNDQSWKQKFQEDWERRFTLPSITDIYDLKPRPTTFSLKKNRTLTGDENVDMWNGYVNNDDRALLKVSVIKYSSPTSAGAECIDPDCSWVEQWVHRAGPRKEIYYEPEEVKAAIVTCGGLCPGLNDVIRQVLIFKKCPDISAFQTQNS</sequence>
<name>A0A678TGY0_SACOF</name>
<reference evidence="2" key="1">
    <citation type="submission" date="2018-04" db="EMBL/GenBank/DDBJ databases">
        <title>Comparative Analysis of Homologous Sequences of Saccharum officinarum and Saccharum spontaneum Reveals Independent Polyploidization Events.</title>
        <authorList>
            <person name="Sharma A."/>
            <person name="Song J."/>
            <person name="Lin Q."/>
            <person name="Singh R."/>
            <person name="Ramos N."/>
            <person name="Wang K."/>
            <person name="Zhang J."/>
            <person name="Ming R."/>
            <person name="Yu Q."/>
        </authorList>
    </citation>
    <scope>NUCLEOTIDE SEQUENCE</scope>
</reference>
<gene>
    <name evidence="2" type="ORF">SO80C16_000001</name>
</gene>
<accession>A0A678TGY0</accession>
<evidence type="ECO:0000256" key="1">
    <source>
        <dbReference type="ARBA" id="ARBA00022533"/>
    </source>
</evidence>
<evidence type="ECO:0000313" key="2">
    <source>
        <dbReference type="EMBL" id="AWA44719.1"/>
    </source>
</evidence>
<dbReference type="PANTHER" id="PTHR45770">
    <property type="entry name" value="ATP-DEPENDENT 6-PHOSPHOFRUCTOKINASE 1"/>
    <property type="match status" value="1"/>
</dbReference>
<keyword evidence="1" id="KW-0021">Allosteric enzyme</keyword>
<dbReference type="EMBL" id="MH182511">
    <property type="protein sequence ID" value="AWA44719.1"/>
    <property type="molecule type" value="Genomic_DNA"/>
</dbReference>
<dbReference type="InterPro" id="IPR035966">
    <property type="entry name" value="PKF_sf"/>
</dbReference>
<protein>
    <submittedName>
        <fullName evidence="2">Uncharacterized protein</fullName>
    </submittedName>
</protein>
<dbReference type="SUPFAM" id="SSF53784">
    <property type="entry name" value="Phosphofructokinase"/>
    <property type="match status" value="1"/>
</dbReference>